<organism evidence="1 2">
    <name type="scientific">Paramagnetospirillum marisnigri</name>
    <dbReference type="NCBI Taxonomy" id="1285242"/>
    <lineage>
        <taxon>Bacteria</taxon>
        <taxon>Pseudomonadati</taxon>
        <taxon>Pseudomonadota</taxon>
        <taxon>Alphaproteobacteria</taxon>
        <taxon>Rhodospirillales</taxon>
        <taxon>Magnetospirillaceae</taxon>
        <taxon>Paramagnetospirillum</taxon>
    </lineage>
</organism>
<dbReference type="STRING" id="1285242.A6A04_05325"/>
<protein>
    <submittedName>
        <fullName evidence="1">Uncharacterized protein</fullName>
    </submittedName>
</protein>
<proteinExistence type="predicted"/>
<evidence type="ECO:0000313" key="1">
    <source>
        <dbReference type="EMBL" id="OAN48173.1"/>
    </source>
</evidence>
<sequence length="68" mass="6960">MDAATLEMVLTAYDETVQDALAGGRPDDIAHTEGLAAAAMLLAAVTGVEDAAARAEVEHVNPRARLAA</sequence>
<dbReference type="RefSeq" id="WP_068494456.1">
    <property type="nucleotide sequence ID" value="NZ_LWQT01000077.1"/>
</dbReference>
<dbReference type="AlphaFoldDB" id="A0A178MHY6"/>
<reference evidence="1 2" key="1">
    <citation type="submission" date="2016-04" db="EMBL/GenBank/DDBJ databases">
        <title>Draft genome sequence of freshwater magnetotactic bacteria Magnetospirillum marisnigri SP-1 and Magnetospirillum moscoviense BB-1.</title>
        <authorList>
            <person name="Koziaeva V."/>
            <person name="Dziuba M.V."/>
            <person name="Ivanov T.M."/>
            <person name="Kuznetsov B."/>
            <person name="Grouzdev D.S."/>
        </authorList>
    </citation>
    <scope>NUCLEOTIDE SEQUENCE [LARGE SCALE GENOMIC DNA]</scope>
    <source>
        <strain evidence="1 2">SP-1</strain>
    </source>
</reference>
<gene>
    <name evidence="1" type="ORF">A6A04_05325</name>
</gene>
<dbReference type="Proteomes" id="UP000078428">
    <property type="component" value="Unassembled WGS sequence"/>
</dbReference>
<dbReference type="EMBL" id="LWQT01000077">
    <property type="protein sequence ID" value="OAN48173.1"/>
    <property type="molecule type" value="Genomic_DNA"/>
</dbReference>
<dbReference type="OrthoDB" id="7362747at2"/>
<accession>A0A178MHY6</accession>
<keyword evidence="2" id="KW-1185">Reference proteome</keyword>
<comment type="caution">
    <text evidence="1">The sequence shown here is derived from an EMBL/GenBank/DDBJ whole genome shotgun (WGS) entry which is preliminary data.</text>
</comment>
<evidence type="ECO:0000313" key="2">
    <source>
        <dbReference type="Proteomes" id="UP000078428"/>
    </source>
</evidence>
<name>A0A178MHY6_9PROT</name>